<proteinExistence type="predicted"/>
<organism evidence="2 3">
    <name type="scientific">Burkholderia singularis</name>
    <dbReference type="NCBI Taxonomy" id="1503053"/>
    <lineage>
        <taxon>Bacteria</taxon>
        <taxon>Pseudomonadati</taxon>
        <taxon>Pseudomonadota</taxon>
        <taxon>Betaproteobacteria</taxon>
        <taxon>Burkholderiales</taxon>
        <taxon>Burkholderiaceae</taxon>
        <taxon>Burkholderia</taxon>
        <taxon>pseudomallei group</taxon>
    </lineage>
</organism>
<evidence type="ECO:0000313" key="3">
    <source>
        <dbReference type="Proteomes" id="UP000198460"/>
    </source>
</evidence>
<name>A0A238HAY5_9BURK</name>
<reference evidence="2 3" key="1">
    <citation type="submission" date="2017-04" db="EMBL/GenBank/DDBJ databases">
        <authorList>
            <person name="Afonso C.L."/>
            <person name="Miller P.J."/>
            <person name="Scott M.A."/>
            <person name="Spackman E."/>
            <person name="Goraichik I."/>
            <person name="Dimitrov K.M."/>
            <person name="Suarez D.L."/>
            <person name="Swayne D.E."/>
        </authorList>
    </citation>
    <scope>NUCLEOTIDE SEQUENCE [LARGE SCALE GENOMIC DNA]</scope>
    <source>
        <strain evidence="2">LMG 28154</strain>
    </source>
</reference>
<dbReference type="AlphaFoldDB" id="A0A238HAY5"/>
<sequence length="42" mass="4637">MILDAKKSVDDGKLTPAVTMAILFIWVTSCSLKGSEIEFSYQ</sequence>
<dbReference type="Proteomes" id="UP000198460">
    <property type="component" value="Unassembled WGS sequence"/>
</dbReference>
<evidence type="ECO:0000313" key="2">
    <source>
        <dbReference type="EMBL" id="SMG02193.1"/>
    </source>
</evidence>
<feature type="transmembrane region" description="Helical" evidence="1">
    <location>
        <begin position="14"/>
        <end position="32"/>
    </location>
</feature>
<keyword evidence="1" id="KW-0812">Transmembrane</keyword>
<evidence type="ECO:0000256" key="1">
    <source>
        <dbReference type="SAM" id="Phobius"/>
    </source>
</evidence>
<accession>A0A238HAY5</accession>
<dbReference type="EMBL" id="FXAN01000094">
    <property type="protein sequence ID" value="SMG02193.1"/>
    <property type="molecule type" value="Genomic_DNA"/>
</dbReference>
<keyword evidence="1" id="KW-0472">Membrane</keyword>
<protein>
    <submittedName>
        <fullName evidence="2">Uncharacterized protein</fullName>
    </submittedName>
</protein>
<gene>
    <name evidence="2" type="ORF">BSIN_0812</name>
</gene>
<dbReference type="PROSITE" id="PS51257">
    <property type="entry name" value="PROKAR_LIPOPROTEIN"/>
    <property type="match status" value="1"/>
</dbReference>
<keyword evidence="1" id="KW-1133">Transmembrane helix</keyword>